<protein>
    <recommendedName>
        <fullName evidence="3">L-Fucosyltransferase</fullName>
    </recommendedName>
</protein>
<reference evidence="1 2" key="1">
    <citation type="submission" date="2019-10" db="EMBL/GenBank/DDBJ databases">
        <title>Assembly and Annotation for the nematode Trichostrongylus colubriformis.</title>
        <authorList>
            <person name="Martin J."/>
        </authorList>
    </citation>
    <scope>NUCLEOTIDE SEQUENCE [LARGE SCALE GENOMIC DNA]</scope>
    <source>
        <strain evidence="1">G859</strain>
        <tissue evidence="1">Whole worm</tissue>
    </source>
</reference>
<dbReference type="EMBL" id="WIXE01001806">
    <property type="protein sequence ID" value="KAK5985387.1"/>
    <property type="molecule type" value="Genomic_DNA"/>
</dbReference>
<feature type="non-terminal residue" evidence="1">
    <location>
        <position position="237"/>
    </location>
</feature>
<dbReference type="PANTHER" id="PTHR22898:SF3">
    <property type="entry name" value="ALPHA-1,2-FUCOSYLTRANSFERASE-RELATED"/>
    <property type="match status" value="1"/>
</dbReference>
<sequence length="237" mass="27430">MDYLLVVLLLLAALGHIYLIAMTVIPKHYPMPSDAKYVALRLNRGRLGNQLFHLITGYGIARTLHRIHYLPFQPDIRDYVQRYLDLFEEVFPRLQETYVLAQGGINETVVPFGGSCCSYDDPHRLVNHSAKYILLNFMYGQNPSYFEEYVDDIRRILKFSPRISTEGNSIIRSLKMERNSSTCIHIRRTDFVELNVSTDVTQTVQAANFIARQLKTSRFMIFGDDQEFMHDLGNTIV</sequence>
<dbReference type="PANTHER" id="PTHR22898">
    <property type="entry name" value="UNCHARACTERIZED GLYCOSOL TRANSFERASE-RELATED"/>
    <property type="match status" value="1"/>
</dbReference>
<gene>
    <name evidence="1" type="ORF">GCK32_016250</name>
</gene>
<dbReference type="InterPro" id="IPR052501">
    <property type="entry name" value="Alpha-1-2_FucT"/>
</dbReference>
<keyword evidence="2" id="KW-1185">Reference proteome</keyword>
<proteinExistence type="predicted"/>
<accession>A0AAN8FVH0</accession>
<comment type="caution">
    <text evidence="1">The sequence shown here is derived from an EMBL/GenBank/DDBJ whole genome shotgun (WGS) entry which is preliminary data.</text>
</comment>
<organism evidence="1 2">
    <name type="scientific">Trichostrongylus colubriformis</name>
    <name type="common">Black scour worm</name>
    <dbReference type="NCBI Taxonomy" id="6319"/>
    <lineage>
        <taxon>Eukaryota</taxon>
        <taxon>Metazoa</taxon>
        <taxon>Ecdysozoa</taxon>
        <taxon>Nematoda</taxon>
        <taxon>Chromadorea</taxon>
        <taxon>Rhabditida</taxon>
        <taxon>Rhabditina</taxon>
        <taxon>Rhabditomorpha</taxon>
        <taxon>Strongyloidea</taxon>
        <taxon>Trichostrongylidae</taxon>
        <taxon>Trichostrongylus</taxon>
    </lineage>
</organism>
<evidence type="ECO:0000313" key="2">
    <source>
        <dbReference type="Proteomes" id="UP001331761"/>
    </source>
</evidence>
<evidence type="ECO:0008006" key="3">
    <source>
        <dbReference type="Google" id="ProtNLM"/>
    </source>
</evidence>
<dbReference type="Proteomes" id="UP001331761">
    <property type="component" value="Unassembled WGS sequence"/>
</dbReference>
<evidence type="ECO:0000313" key="1">
    <source>
        <dbReference type="EMBL" id="KAK5985387.1"/>
    </source>
</evidence>
<name>A0AAN8FVH0_TRICO</name>
<dbReference type="AlphaFoldDB" id="A0AAN8FVH0"/>